<evidence type="ECO:0000313" key="2">
    <source>
        <dbReference type="Proteomes" id="UP001056707"/>
    </source>
</evidence>
<sequence>MVFNLFLFPTSVIADKVAALGVTLVGNPMLATPSCALIETTASFGASRLISLYAACSLTTGFPGCCCATWLLPAAESATVA</sequence>
<gene>
    <name evidence="1" type="ORF">M3M35_04260</name>
</gene>
<protein>
    <recommendedName>
        <fullName evidence="3">Secreted protein</fullName>
    </recommendedName>
</protein>
<evidence type="ECO:0008006" key="3">
    <source>
        <dbReference type="Google" id="ProtNLM"/>
    </source>
</evidence>
<dbReference type="RefSeq" id="WP_252749443.1">
    <property type="nucleotide sequence ID" value="NZ_CP097116.1"/>
</dbReference>
<evidence type="ECO:0000313" key="1">
    <source>
        <dbReference type="EMBL" id="USS84540.1"/>
    </source>
</evidence>
<organism evidence="1 2">
    <name type="scientific">Fructilactobacillus myrtifloralis</name>
    <dbReference type="NCBI Taxonomy" id="2940301"/>
    <lineage>
        <taxon>Bacteria</taxon>
        <taxon>Bacillati</taxon>
        <taxon>Bacillota</taxon>
        <taxon>Bacilli</taxon>
        <taxon>Lactobacillales</taxon>
        <taxon>Lactobacillaceae</taxon>
        <taxon>Fructilactobacillus</taxon>
    </lineage>
</organism>
<dbReference type="Proteomes" id="UP001056707">
    <property type="component" value="Chromosome"/>
</dbReference>
<keyword evidence="2" id="KW-1185">Reference proteome</keyword>
<proteinExistence type="predicted"/>
<reference evidence="1" key="1">
    <citation type="submission" date="2022-05" db="EMBL/GenBank/DDBJ databases">
        <authorList>
            <person name="Oliphant S.A."/>
            <person name="Watson-Haigh N.S."/>
            <person name="Sumby K.M."/>
            <person name="Gardner J.M."/>
            <person name="Jiranek V."/>
        </authorList>
    </citation>
    <scope>NUCLEOTIDE SEQUENCE</scope>
    <source>
        <strain evidence="1">KI16_H9</strain>
    </source>
</reference>
<dbReference type="EMBL" id="CP097116">
    <property type="protein sequence ID" value="USS84540.1"/>
    <property type="molecule type" value="Genomic_DNA"/>
</dbReference>
<name>A0ABY5BLJ1_9LACO</name>
<accession>A0ABY5BLJ1</accession>